<dbReference type="EMBL" id="GG679756">
    <property type="protein sequence ID" value="EER07766.1"/>
    <property type="molecule type" value="Genomic_DNA"/>
</dbReference>
<reference evidence="1 2" key="1">
    <citation type="submission" date="2008-07" db="EMBL/GenBank/DDBJ databases">
        <authorList>
            <person name="El-Sayed N."/>
            <person name="Caler E."/>
            <person name="Inman J."/>
            <person name="Amedeo P."/>
            <person name="Hass B."/>
            <person name="Wortman J."/>
        </authorList>
    </citation>
    <scope>NUCLEOTIDE SEQUENCE [LARGE SCALE GENOMIC DNA]</scope>
    <source>
        <strain evidence="2">ATCC 50983 / TXsc</strain>
    </source>
</reference>
<dbReference type="InterPro" id="IPR011990">
    <property type="entry name" value="TPR-like_helical_dom_sf"/>
</dbReference>
<protein>
    <submittedName>
        <fullName evidence="1">Uncharacterized protein</fullName>
    </submittedName>
</protein>
<evidence type="ECO:0000313" key="2">
    <source>
        <dbReference type="Proteomes" id="UP000007800"/>
    </source>
</evidence>
<dbReference type="Gene3D" id="1.25.40.10">
    <property type="entry name" value="Tetratricopeptide repeat domain"/>
    <property type="match status" value="2"/>
</dbReference>
<dbReference type="OrthoDB" id="669460at2759"/>
<keyword evidence="2" id="KW-1185">Reference proteome</keyword>
<organism evidence="2">
    <name type="scientific">Perkinsus marinus (strain ATCC 50983 / TXsc)</name>
    <dbReference type="NCBI Taxonomy" id="423536"/>
    <lineage>
        <taxon>Eukaryota</taxon>
        <taxon>Sar</taxon>
        <taxon>Alveolata</taxon>
        <taxon>Perkinsozoa</taxon>
        <taxon>Perkinsea</taxon>
        <taxon>Perkinsida</taxon>
        <taxon>Perkinsidae</taxon>
        <taxon>Perkinsus</taxon>
    </lineage>
</organism>
<proteinExistence type="predicted"/>
<accession>C5L6D9</accession>
<dbReference type="InParanoid" id="C5L6D9"/>
<name>C5L6D9_PERM5</name>
<dbReference type="Proteomes" id="UP000007800">
    <property type="component" value="Unassembled WGS sequence"/>
</dbReference>
<dbReference type="OMA" id="ATEVEPW"/>
<sequence>MVTDVRMPICRCYQAFIAQLEQGVDQTHPVADLDAMQREVLALLDAALDQTRRRYGEKDLRCARLQELIAKVYVNRMQNSYAAGGEHEYLDLAKEHYEQARAIRVHRLGASSRAVLEISVGVAQAEMLAGREKEAVKMMIQTLQSIEDAETEVDVSPLEMLVKAHELATSTYKPTDRRVIDVMRDLALRAVKSEEHEKARRYLSEILEVEEQIHGQYSVPVCRTLNALASVLIALEELEDAKAVLSK</sequence>
<dbReference type="RefSeq" id="XP_002775950.1">
    <property type="nucleotide sequence ID" value="XM_002775904.1"/>
</dbReference>
<evidence type="ECO:0000313" key="1">
    <source>
        <dbReference type="EMBL" id="EER07766.1"/>
    </source>
</evidence>
<dbReference type="SUPFAM" id="SSF48452">
    <property type="entry name" value="TPR-like"/>
    <property type="match status" value="1"/>
</dbReference>
<dbReference type="GeneID" id="9042715"/>
<dbReference type="AlphaFoldDB" id="C5L6D9"/>
<gene>
    <name evidence="1" type="ORF">Pmar_PMAR029058</name>
</gene>